<proteinExistence type="predicted"/>
<dbReference type="Proteomes" id="UP001153148">
    <property type="component" value="Unassembled WGS sequence"/>
</dbReference>
<dbReference type="EMBL" id="CAJPIN010026379">
    <property type="protein sequence ID" value="CAG2063422.1"/>
    <property type="molecule type" value="Genomic_DNA"/>
</dbReference>
<evidence type="ECO:0000313" key="2">
    <source>
        <dbReference type="Proteomes" id="UP001153148"/>
    </source>
</evidence>
<feature type="non-terminal residue" evidence="1">
    <location>
        <position position="355"/>
    </location>
</feature>
<reference evidence="1" key="1">
    <citation type="submission" date="2021-03" db="EMBL/GenBank/DDBJ databases">
        <authorList>
            <person name="Tran Van P."/>
        </authorList>
    </citation>
    <scope>NUCLEOTIDE SEQUENCE</scope>
</reference>
<comment type="caution">
    <text evidence="1">The sequence shown here is derived from an EMBL/GenBank/DDBJ whole genome shotgun (WGS) entry which is preliminary data.</text>
</comment>
<organism evidence="1 2">
    <name type="scientific">Timema podura</name>
    <name type="common">Walking stick</name>
    <dbReference type="NCBI Taxonomy" id="61482"/>
    <lineage>
        <taxon>Eukaryota</taxon>
        <taxon>Metazoa</taxon>
        <taxon>Ecdysozoa</taxon>
        <taxon>Arthropoda</taxon>
        <taxon>Hexapoda</taxon>
        <taxon>Insecta</taxon>
        <taxon>Pterygota</taxon>
        <taxon>Neoptera</taxon>
        <taxon>Polyneoptera</taxon>
        <taxon>Phasmatodea</taxon>
        <taxon>Timematodea</taxon>
        <taxon>Timematoidea</taxon>
        <taxon>Timematidae</taxon>
        <taxon>Timema</taxon>
    </lineage>
</organism>
<name>A0ABN7PBK6_TIMPD</name>
<protein>
    <submittedName>
        <fullName evidence="1">Uncharacterized protein</fullName>
    </submittedName>
</protein>
<evidence type="ECO:0000313" key="1">
    <source>
        <dbReference type="EMBL" id="CAG2063422.1"/>
    </source>
</evidence>
<accession>A0ABN7PBK6</accession>
<sequence>MYCHGKRASERESGWFEFDVSLHTRANRQTDRHTYVRKRREVKLNQFLVIMQFCMKNVGKGAGADPQRGNGVLGVRGYTIRNYFKFGECEPPRTQSRESPPLTKILAASLTPSHENPRSAPLRAEVLLVEQDKRAVAQEVVSWPNLPRLSVGASVPEPLLSPGFVKESNILHFTLESLYHALPRMTDQLTYQIMYQAVYLYQIVYQVIYPYQIMYQVIYPYQIMYQVIHPYQIMHQVIYPHQIMYQVIHPYQIMFQVIYPYQIMYQVIYPYQIMYQVIHPYQIMFQVIYTYKFNYQFIYLCQLNYQVMTDQLNYQVIHPYQFMSQAATLLPPGTIKSPGREFRFESGERMDQPDT</sequence>
<gene>
    <name evidence="1" type="ORF">TPAB3V08_LOCUS10369</name>
</gene>
<keyword evidence="2" id="KW-1185">Reference proteome</keyword>